<feature type="binding site" evidence="4">
    <location>
        <position position="58"/>
    </location>
    <ligand>
        <name>Zn(2+)</name>
        <dbReference type="ChEBI" id="CHEBI:29105"/>
    </ligand>
</feature>
<dbReference type="PANTHER" id="PTHR39942">
    <property type="entry name" value="BCDNA.LD26519-RELATED"/>
    <property type="match status" value="1"/>
</dbReference>
<dbReference type="SUPFAM" id="SSF57716">
    <property type="entry name" value="Glucocorticoid receptor-like (DNA-binding domain)"/>
    <property type="match status" value="1"/>
</dbReference>
<dbReference type="EMBL" id="GFDL01013983">
    <property type="protein sequence ID" value="JAV21062.1"/>
    <property type="molecule type" value="Transcribed_RNA"/>
</dbReference>
<feature type="compositionally biased region" description="Low complexity" evidence="5">
    <location>
        <begin position="159"/>
        <end position="169"/>
    </location>
</feature>
<evidence type="ECO:0000256" key="1">
    <source>
        <dbReference type="ARBA" id="ARBA00022723"/>
    </source>
</evidence>
<dbReference type="GO" id="GO:0008270">
    <property type="term" value="F:zinc ion binding"/>
    <property type="evidence" value="ECO:0007669"/>
    <property type="project" value="UniProtKB-UniRule"/>
</dbReference>
<protein>
    <recommendedName>
        <fullName evidence="6">ZAD domain-containing protein</fullName>
    </recommendedName>
</protein>
<dbReference type="InterPro" id="IPR012934">
    <property type="entry name" value="Znf_AD"/>
</dbReference>
<sequence length="390" mass="43532">MTNVTVVFEYEEPEYCRLCLSKETDENGLSMIQSDTIGIIRELLQIQLDKTDSDAFICATCVESLEEFHSYRTRCRRNNVALQKKAEERKQQQIELAKSAIANTNVLDQVKDGEPIRVVIRMNAEGKTSVRLQVHSKPQPKEEKKNASTDSPEANVEPSTSAASTSKATPNIPPASKTHVTEKPNSAALPQKLIRLPIQPFYFYKATSSSSYGLIYGGYRYSASVPRKQRIYWMCEQRRTHSCPAVLLASKSYTEFLLNCGHNHDPPQVRGQQIFKAADVLPVVMNSERAREECAQNTGISNVWRRTYTKSSGVKEEEYTSEEDEDDDDGEYSSGDGSAEGVVNIKEDIDDQNGQTKPTTSVPGTSSTVAIKKEQVDDGDDCMYIIAELS</sequence>
<feature type="domain" description="ZAD" evidence="6">
    <location>
        <begin position="14"/>
        <end position="85"/>
    </location>
</feature>
<organism evidence="7">
    <name type="scientific">Culex tarsalis</name>
    <name type="common">Encephalitis mosquito</name>
    <dbReference type="NCBI Taxonomy" id="7177"/>
    <lineage>
        <taxon>Eukaryota</taxon>
        <taxon>Metazoa</taxon>
        <taxon>Ecdysozoa</taxon>
        <taxon>Arthropoda</taxon>
        <taxon>Hexapoda</taxon>
        <taxon>Insecta</taxon>
        <taxon>Pterygota</taxon>
        <taxon>Neoptera</taxon>
        <taxon>Endopterygota</taxon>
        <taxon>Diptera</taxon>
        <taxon>Nematocera</taxon>
        <taxon>Culicoidea</taxon>
        <taxon>Culicidae</taxon>
        <taxon>Culicinae</taxon>
        <taxon>Culicini</taxon>
        <taxon>Culex</taxon>
        <taxon>Culex</taxon>
    </lineage>
</organism>
<evidence type="ECO:0000256" key="2">
    <source>
        <dbReference type="ARBA" id="ARBA00022771"/>
    </source>
</evidence>
<name>A0A1Q3F0I1_CULTA</name>
<feature type="compositionally biased region" description="Acidic residues" evidence="5">
    <location>
        <begin position="319"/>
        <end position="331"/>
    </location>
</feature>
<dbReference type="SMART" id="SM00868">
    <property type="entry name" value="zf-AD"/>
    <property type="match status" value="1"/>
</dbReference>
<dbReference type="AlphaFoldDB" id="A0A1Q3F0I1"/>
<evidence type="ECO:0000256" key="4">
    <source>
        <dbReference type="PROSITE-ProRule" id="PRU01263"/>
    </source>
</evidence>
<feature type="binding site" evidence="4">
    <location>
        <position position="61"/>
    </location>
    <ligand>
        <name>Zn(2+)</name>
        <dbReference type="ChEBI" id="CHEBI:29105"/>
    </ligand>
</feature>
<dbReference type="Pfam" id="PF07776">
    <property type="entry name" value="zf-AD"/>
    <property type="match status" value="1"/>
</dbReference>
<feature type="region of interest" description="Disordered" evidence="5">
    <location>
        <begin position="311"/>
        <end position="374"/>
    </location>
</feature>
<feature type="binding site" evidence="4">
    <location>
        <position position="19"/>
    </location>
    <ligand>
        <name>Zn(2+)</name>
        <dbReference type="ChEBI" id="CHEBI:29105"/>
    </ligand>
</feature>
<dbReference type="Gene3D" id="2.20.25.240">
    <property type="match status" value="1"/>
</dbReference>
<feature type="compositionally biased region" description="Low complexity" evidence="5">
    <location>
        <begin position="332"/>
        <end position="341"/>
    </location>
</feature>
<dbReference type="GO" id="GO:0005634">
    <property type="term" value="C:nucleus"/>
    <property type="evidence" value="ECO:0007669"/>
    <property type="project" value="InterPro"/>
</dbReference>
<keyword evidence="2 4" id="KW-0863">Zinc-finger</keyword>
<dbReference type="PROSITE" id="PS51915">
    <property type="entry name" value="ZAD"/>
    <property type="match status" value="1"/>
</dbReference>
<evidence type="ECO:0000259" key="6">
    <source>
        <dbReference type="PROSITE" id="PS51915"/>
    </source>
</evidence>
<accession>A0A1Q3F0I1</accession>
<keyword evidence="3 4" id="KW-0862">Zinc</keyword>
<keyword evidence="1 4" id="KW-0479">Metal-binding</keyword>
<feature type="compositionally biased region" description="Low complexity" evidence="5">
    <location>
        <begin position="356"/>
        <end position="369"/>
    </location>
</feature>
<evidence type="ECO:0000313" key="7">
    <source>
        <dbReference type="EMBL" id="JAV21062.1"/>
    </source>
</evidence>
<dbReference type="Pfam" id="PF04500">
    <property type="entry name" value="FLYWCH"/>
    <property type="match status" value="1"/>
</dbReference>
<dbReference type="InterPro" id="IPR007588">
    <property type="entry name" value="Znf_FLYWCH"/>
</dbReference>
<reference evidence="7" key="1">
    <citation type="submission" date="2017-01" db="EMBL/GenBank/DDBJ databases">
        <title>A deep insight into the sialotranscriptome of adult male and female Cluex tarsalis mosquitoes.</title>
        <authorList>
            <person name="Ribeiro J.M."/>
            <person name="Moreira F."/>
            <person name="Bernard K.A."/>
            <person name="Calvo E."/>
        </authorList>
    </citation>
    <scope>NUCLEOTIDE SEQUENCE</scope>
    <source>
        <strain evidence="7">Kern County</strain>
        <tissue evidence="7">Salivary glands</tissue>
    </source>
</reference>
<feature type="binding site" evidence="4">
    <location>
        <position position="16"/>
    </location>
    <ligand>
        <name>Zn(2+)</name>
        <dbReference type="ChEBI" id="CHEBI:29105"/>
    </ligand>
</feature>
<evidence type="ECO:0000256" key="5">
    <source>
        <dbReference type="SAM" id="MobiDB-lite"/>
    </source>
</evidence>
<dbReference type="Gene3D" id="3.40.1800.20">
    <property type="match status" value="1"/>
</dbReference>
<dbReference type="PANTHER" id="PTHR39942:SF1">
    <property type="entry name" value="BCDNA.LD26519-RELATED"/>
    <property type="match status" value="1"/>
</dbReference>
<evidence type="ECO:0000256" key="3">
    <source>
        <dbReference type="ARBA" id="ARBA00022833"/>
    </source>
</evidence>
<proteinExistence type="predicted"/>
<feature type="region of interest" description="Disordered" evidence="5">
    <location>
        <begin position="129"/>
        <end position="185"/>
    </location>
</feature>